<evidence type="ECO:0000259" key="3">
    <source>
        <dbReference type="Pfam" id="PF07910"/>
    </source>
</evidence>
<dbReference type="OrthoDB" id="417506at2759"/>
<gene>
    <name evidence="4" type="ORF">ALC60_09190</name>
</gene>
<dbReference type="Proteomes" id="UP000075809">
    <property type="component" value="Unassembled WGS sequence"/>
</dbReference>
<dbReference type="Gene3D" id="3.90.70.130">
    <property type="match status" value="1"/>
</dbReference>
<dbReference type="KEGG" id="mzt:108725989"/>
<accession>A0A151WUU5</accession>
<feature type="domain" description="UFSP1/2/DUB catalytic" evidence="3">
    <location>
        <begin position="24"/>
        <end position="209"/>
    </location>
</feature>
<protein>
    <submittedName>
        <fullName evidence="4">Ufm1-specific protease 1</fullName>
    </submittedName>
</protein>
<dbReference type="InterPro" id="IPR012462">
    <property type="entry name" value="UFSP1/2_DUB_cat"/>
</dbReference>
<dbReference type="EMBL" id="KQ982718">
    <property type="protein sequence ID" value="KYQ51702.1"/>
    <property type="molecule type" value="Genomic_DNA"/>
</dbReference>
<evidence type="ECO:0000256" key="2">
    <source>
        <dbReference type="ARBA" id="ARBA00022801"/>
    </source>
</evidence>
<keyword evidence="2" id="KW-0378">Hydrolase</keyword>
<dbReference type="Pfam" id="PF07910">
    <property type="entry name" value="Peptidase_C78"/>
    <property type="match status" value="1"/>
</dbReference>
<evidence type="ECO:0000313" key="4">
    <source>
        <dbReference type="EMBL" id="KYQ51702.1"/>
    </source>
</evidence>
<dbReference type="STRING" id="64791.A0A151WUU5"/>
<dbReference type="AlphaFoldDB" id="A0A151WUU5"/>
<dbReference type="SUPFAM" id="SSF54001">
    <property type="entry name" value="Cysteine proteinases"/>
    <property type="match status" value="1"/>
</dbReference>
<reference evidence="4 5" key="1">
    <citation type="submission" date="2015-09" db="EMBL/GenBank/DDBJ databases">
        <title>Trachymyrmex zeteki WGS genome.</title>
        <authorList>
            <person name="Nygaard S."/>
            <person name="Hu H."/>
            <person name="Boomsma J."/>
            <person name="Zhang G."/>
        </authorList>
    </citation>
    <scope>NUCLEOTIDE SEQUENCE [LARGE SCALE GENOMIC DNA]</scope>
    <source>
        <strain evidence="4">Tzet28-1</strain>
        <tissue evidence="4">Whole body</tissue>
    </source>
</reference>
<name>A0A151WUU5_9HYME</name>
<dbReference type="PANTHER" id="PTHR48153">
    <property type="entry name" value="UFM1-SPECIFIC PROTEASE 2"/>
    <property type="match status" value="1"/>
</dbReference>
<dbReference type="InterPro" id="IPR038765">
    <property type="entry name" value="Papain-like_cys_pep_sf"/>
</dbReference>
<dbReference type="PANTHER" id="PTHR48153:SF3">
    <property type="entry name" value="INACTIVE UFM1-SPECIFIC PROTEASE 1"/>
    <property type="match status" value="1"/>
</dbReference>
<proteinExistence type="inferred from homology"/>
<dbReference type="GO" id="GO:0071567">
    <property type="term" value="F:deUFMylase activity"/>
    <property type="evidence" value="ECO:0007669"/>
    <property type="project" value="UniProtKB-ARBA"/>
</dbReference>
<sequence length="221" mass="25146">MTVNYSSNLLKNVHENLASPDSGETFLVQGDYDYWHYGCDGFNDRGWGCGYRTLQTICSWIINNENLEKIVPSINKIQETLVEVEDKDKTFIGSREWIGSFEVSIVLNQLYEALSKIIYVSSGKGLIDQVDKIKRHFEQFGSPIMMGGDKDCSSKCIVGLHVGKGGVYLLIVDPHFVGQAKNAKHLMNDQWVKWQNLDDFVDSSFYNLCLPQLKYRGLDDK</sequence>
<dbReference type="GO" id="GO:0006508">
    <property type="term" value="P:proteolysis"/>
    <property type="evidence" value="ECO:0007669"/>
    <property type="project" value="UniProtKB-KW"/>
</dbReference>
<keyword evidence="4" id="KW-0645">Protease</keyword>
<keyword evidence="5" id="KW-1185">Reference proteome</keyword>
<evidence type="ECO:0000256" key="1">
    <source>
        <dbReference type="ARBA" id="ARBA00008552"/>
    </source>
</evidence>
<organism evidence="4 5">
    <name type="scientific">Mycetomoellerius zeteki</name>
    <dbReference type="NCBI Taxonomy" id="64791"/>
    <lineage>
        <taxon>Eukaryota</taxon>
        <taxon>Metazoa</taxon>
        <taxon>Ecdysozoa</taxon>
        <taxon>Arthropoda</taxon>
        <taxon>Hexapoda</taxon>
        <taxon>Insecta</taxon>
        <taxon>Pterygota</taxon>
        <taxon>Neoptera</taxon>
        <taxon>Endopterygota</taxon>
        <taxon>Hymenoptera</taxon>
        <taxon>Apocrita</taxon>
        <taxon>Aculeata</taxon>
        <taxon>Formicoidea</taxon>
        <taxon>Formicidae</taxon>
        <taxon>Myrmicinae</taxon>
        <taxon>Mycetomoellerius</taxon>
    </lineage>
</organism>
<comment type="similarity">
    <text evidence="1">Belongs to the peptidase C78 family.</text>
</comment>
<evidence type="ECO:0000313" key="5">
    <source>
        <dbReference type="Proteomes" id="UP000075809"/>
    </source>
</evidence>